<reference evidence="6 7" key="1">
    <citation type="submission" date="2018-12" db="EMBL/GenBank/DDBJ databases">
        <authorList>
            <person name="Li F."/>
        </authorList>
    </citation>
    <scope>NUCLEOTIDE SEQUENCE [LARGE SCALE GENOMIC DNA]</scope>
    <source>
        <strain evidence="6 7">11W25H-1</strain>
    </source>
</reference>
<dbReference type="SMART" id="SM00354">
    <property type="entry name" value="HTH_LACI"/>
    <property type="match status" value="1"/>
</dbReference>
<dbReference type="OrthoDB" id="4268837at2"/>
<accession>A0A444PYM3</accession>
<dbReference type="CDD" id="cd01392">
    <property type="entry name" value="HTH_LacI"/>
    <property type="match status" value="1"/>
</dbReference>
<dbReference type="SUPFAM" id="SSF53822">
    <property type="entry name" value="Periplasmic binding protein-like I"/>
    <property type="match status" value="1"/>
</dbReference>
<dbReference type="Proteomes" id="UP000288547">
    <property type="component" value="Unassembled WGS sequence"/>
</dbReference>
<evidence type="ECO:0000256" key="4">
    <source>
        <dbReference type="ARBA" id="ARBA00023163"/>
    </source>
</evidence>
<organism evidence="6 7">
    <name type="scientific">Labedella phragmitis</name>
    <dbReference type="NCBI Taxonomy" id="2498849"/>
    <lineage>
        <taxon>Bacteria</taxon>
        <taxon>Bacillati</taxon>
        <taxon>Actinomycetota</taxon>
        <taxon>Actinomycetes</taxon>
        <taxon>Micrococcales</taxon>
        <taxon>Microbacteriaceae</taxon>
        <taxon>Labedella</taxon>
    </lineage>
</organism>
<dbReference type="Gene3D" id="3.40.50.2300">
    <property type="match status" value="2"/>
</dbReference>
<feature type="domain" description="HTH lacI-type" evidence="5">
    <location>
        <begin position="6"/>
        <end position="60"/>
    </location>
</feature>
<dbReference type="AlphaFoldDB" id="A0A444PYM3"/>
<dbReference type="RefSeq" id="WP_128493845.1">
    <property type="nucleotide sequence ID" value="NZ_RZNB01000001.1"/>
</dbReference>
<evidence type="ECO:0000256" key="3">
    <source>
        <dbReference type="ARBA" id="ARBA00023125"/>
    </source>
</evidence>
<dbReference type="PROSITE" id="PS50932">
    <property type="entry name" value="HTH_LACI_2"/>
    <property type="match status" value="1"/>
</dbReference>
<protein>
    <submittedName>
        <fullName evidence="6">LacI family transcriptional regulator</fullName>
    </submittedName>
</protein>
<dbReference type="CDD" id="cd06267">
    <property type="entry name" value="PBP1_LacI_sugar_binding-like"/>
    <property type="match status" value="1"/>
</dbReference>
<evidence type="ECO:0000313" key="7">
    <source>
        <dbReference type="Proteomes" id="UP000288547"/>
    </source>
</evidence>
<dbReference type="PROSITE" id="PS00356">
    <property type="entry name" value="HTH_LACI_1"/>
    <property type="match status" value="1"/>
</dbReference>
<dbReference type="InterPro" id="IPR046335">
    <property type="entry name" value="LacI/GalR-like_sensor"/>
</dbReference>
<dbReference type="InterPro" id="IPR028082">
    <property type="entry name" value="Peripla_BP_I"/>
</dbReference>
<dbReference type="Pfam" id="PF00356">
    <property type="entry name" value="LacI"/>
    <property type="match status" value="1"/>
</dbReference>
<dbReference type="Pfam" id="PF13377">
    <property type="entry name" value="Peripla_BP_3"/>
    <property type="match status" value="1"/>
</dbReference>
<dbReference type="PANTHER" id="PTHR30146:SF148">
    <property type="entry name" value="HTH-TYPE TRANSCRIPTIONAL REPRESSOR PURR-RELATED"/>
    <property type="match status" value="1"/>
</dbReference>
<keyword evidence="4" id="KW-0804">Transcription</keyword>
<keyword evidence="1" id="KW-0678">Repressor</keyword>
<keyword evidence="2" id="KW-0805">Transcription regulation</keyword>
<keyword evidence="3" id="KW-0238">DNA-binding</keyword>
<evidence type="ECO:0000259" key="5">
    <source>
        <dbReference type="PROSITE" id="PS50932"/>
    </source>
</evidence>
<name>A0A444PYM3_9MICO</name>
<evidence type="ECO:0000256" key="2">
    <source>
        <dbReference type="ARBA" id="ARBA00023015"/>
    </source>
</evidence>
<gene>
    <name evidence="6" type="ORF">ELQ90_03465</name>
</gene>
<dbReference type="InterPro" id="IPR000843">
    <property type="entry name" value="HTH_LacI"/>
</dbReference>
<proteinExistence type="predicted"/>
<dbReference type="GO" id="GO:0003700">
    <property type="term" value="F:DNA-binding transcription factor activity"/>
    <property type="evidence" value="ECO:0007669"/>
    <property type="project" value="TreeGrafter"/>
</dbReference>
<comment type="caution">
    <text evidence="6">The sequence shown here is derived from an EMBL/GenBank/DDBJ whole genome shotgun (WGS) entry which is preliminary data.</text>
</comment>
<dbReference type="EMBL" id="RZNB01000001">
    <property type="protein sequence ID" value="RWZ53002.1"/>
    <property type="molecule type" value="Genomic_DNA"/>
</dbReference>
<keyword evidence="7" id="KW-1185">Reference proteome</keyword>
<dbReference type="Gene3D" id="1.10.260.40">
    <property type="entry name" value="lambda repressor-like DNA-binding domains"/>
    <property type="match status" value="1"/>
</dbReference>
<dbReference type="PANTHER" id="PTHR30146">
    <property type="entry name" value="LACI-RELATED TRANSCRIPTIONAL REPRESSOR"/>
    <property type="match status" value="1"/>
</dbReference>
<dbReference type="SUPFAM" id="SSF47413">
    <property type="entry name" value="lambda repressor-like DNA-binding domains"/>
    <property type="match status" value="1"/>
</dbReference>
<evidence type="ECO:0000313" key="6">
    <source>
        <dbReference type="EMBL" id="RWZ53002.1"/>
    </source>
</evidence>
<evidence type="ECO:0000256" key="1">
    <source>
        <dbReference type="ARBA" id="ARBA00022491"/>
    </source>
</evidence>
<dbReference type="GO" id="GO:0000976">
    <property type="term" value="F:transcription cis-regulatory region binding"/>
    <property type="evidence" value="ECO:0007669"/>
    <property type="project" value="TreeGrafter"/>
</dbReference>
<sequence>MSAKAPTVYDVAEHAGVSIATVSRVLRRPADVREATRERVLASVRALGYVPSASARGLAARRTGVVGLFFPDFDAMRETTSFVPDRSGTVPVVRDHASDDDGAAGSDLLYFDEVLRGAEIEAWRNGFVLLVGVGRGADSHTIVSDIAGRVDGLAVLAGSVPDEMLEHIARRIPVVLIAGPRRDDDFDHVSVDNRAGMRALVEHVFAAREADGMLYIRGSIETPDDIERYEGFQDAIAAHPIETRPGVSVVSAEFSRDRARDVATSLVSSGHIPDAIVCANDQMALGVLDALQAHGIAVPGRVLVAGFDGIDAGRHSVPRLTTVRQPMEDLGRAAVHVLSGRLGDPSQPPVTLRLPVSVLVRESTAP</sequence>
<dbReference type="InterPro" id="IPR010982">
    <property type="entry name" value="Lambda_DNA-bd_dom_sf"/>
</dbReference>